<dbReference type="EMBL" id="UYJE01008624">
    <property type="protein sequence ID" value="VDI65518.1"/>
    <property type="molecule type" value="Genomic_DNA"/>
</dbReference>
<dbReference type="Proteomes" id="UP000596742">
    <property type="component" value="Unassembled WGS sequence"/>
</dbReference>
<organism evidence="3 4">
    <name type="scientific">Mytilus galloprovincialis</name>
    <name type="common">Mediterranean mussel</name>
    <dbReference type="NCBI Taxonomy" id="29158"/>
    <lineage>
        <taxon>Eukaryota</taxon>
        <taxon>Metazoa</taxon>
        <taxon>Spiralia</taxon>
        <taxon>Lophotrochozoa</taxon>
        <taxon>Mollusca</taxon>
        <taxon>Bivalvia</taxon>
        <taxon>Autobranchia</taxon>
        <taxon>Pteriomorphia</taxon>
        <taxon>Mytilida</taxon>
        <taxon>Mytiloidea</taxon>
        <taxon>Mytilidae</taxon>
        <taxon>Mytilinae</taxon>
        <taxon>Mytilus</taxon>
    </lineage>
</organism>
<dbReference type="InterPro" id="IPR053164">
    <property type="entry name" value="IS1016-like_transposase"/>
</dbReference>
<accession>A0A8B6GKG3</accession>
<dbReference type="OrthoDB" id="6127140at2759"/>
<evidence type="ECO:0000313" key="3">
    <source>
        <dbReference type="EMBL" id="VDI65518.1"/>
    </source>
</evidence>
<sequence length="291" mass="33654">MFSLKFTVKVELDESLFGRKCKYHKGKDSGTNVWVFGIKEKTSNRIVLYPVDKRSREVLLPLIKRHVEAGSTIFSDGWAAYLTLNQEGYRHFAVSHASTFKQTYENPKSGERIDVDTNTIEGAWKHCRDHFKKINEVKLSTFESRLCEIVCRNHTSAQNVYKHPIFKDTFNMDDDEKVLRMSDVSDDDNNETLDPMTVEEVAEDAGEKEKEECNQPAIEPRRKRPQRKAARRSTSLPVTRGRAKRLACPSGYKPVEDQTEDHRSERRPRRPSNPYSKSNFISVTSSDEEFQ</sequence>
<feature type="compositionally biased region" description="Basic and acidic residues" evidence="1">
    <location>
        <begin position="254"/>
        <end position="264"/>
    </location>
</feature>
<keyword evidence="4" id="KW-1185">Reference proteome</keyword>
<protein>
    <recommendedName>
        <fullName evidence="2">ISXO2-like transposase domain-containing protein</fullName>
    </recommendedName>
</protein>
<proteinExistence type="predicted"/>
<reference evidence="3" key="1">
    <citation type="submission" date="2018-11" db="EMBL/GenBank/DDBJ databases">
        <authorList>
            <person name="Alioto T."/>
            <person name="Alioto T."/>
        </authorList>
    </citation>
    <scope>NUCLEOTIDE SEQUENCE</scope>
</reference>
<evidence type="ECO:0000259" key="2">
    <source>
        <dbReference type="SMART" id="SM01126"/>
    </source>
</evidence>
<dbReference type="PANTHER" id="PTHR47163:SF2">
    <property type="entry name" value="SI:DKEY-17M8.2"/>
    <property type="match status" value="1"/>
</dbReference>
<dbReference type="AlphaFoldDB" id="A0A8B6GKG3"/>
<gene>
    <name evidence="3" type="ORF">MGAL_10B034546</name>
</gene>
<evidence type="ECO:0000256" key="1">
    <source>
        <dbReference type="SAM" id="MobiDB-lite"/>
    </source>
</evidence>
<dbReference type="Pfam" id="PF12762">
    <property type="entry name" value="DDE_Tnp_IS1595"/>
    <property type="match status" value="1"/>
</dbReference>
<feature type="compositionally biased region" description="Basic residues" evidence="1">
    <location>
        <begin position="221"/>
        <end position="231"/>
    </location>
</feature>
<name>A0A8B6GKG3_MYTGA</name>
<feature type="region of interest" description="Disordered" evidence="1">
    <location>
        <begin position="201"/>
        <end position="291"/>
    </location>
</feature>
<dbReference type="PANTHER" id="PTHR47163">
    <property type="entry name" value="DDE_TNP_IS1595 DOMAIN-CONTAINING PROTEIN"/>
    <property type="match status" value="1"/>
</dbReference>
<comment type="caution">
    <text evidence="3">The sequence shown here is derived from an EMBL/GenBank/DDBJ whole genome shotgun (WGS) entry which is preliminary data.</text>
</comment>
<dbReference type="SMART" id="SM01126">
    <property type="entry name" value="DDE_Tnp_IS1595"/>
    <property type="match status" value="1"/>
</dbReference>
<dbReference type="InterPro" id="IPR024445">
    <property type="entry name" value="Tnp_ISXO2-like"/>
</dbReference>
<feature type="domain" description="ISXO2-like transposase" evidence="2">
    <location>
        <begin position="5"/>
        <end position="143"/>
    </location>
</feature>
<evidence type="ECO:0000313" key="4">
    <source>
        <dbReference type="Proteomes" id="UP000596742"/>
    </source>
</evidence>